<evidence type="ECO:0000313" key="7">
    <source>
        <dbReference type="EMBL" id="KPL70945.1"/>
    </source>
</evidence>
<organism evidence="7 8">
    <name type="scientific">Bellilinea caldifistulae</name>
    <dbReference type="NCBI Taxonomy" id="360411"/>
    <lineage>
        <taxon>Bacteria</taxon>
        <taxon>Bacillati</taxon>
        <taxon>Chloroflexota</taxon>
        <taxon>Anaerolineae</taxon>
        <taxon>Anaerolineales</taxon>
        <taxon>Anaerolineaceae</taxon>
        <taxon>Bellilinea</taxon>
    </lineage>
</organism>
<dbReference type="Pfam" id="PF03750">
    <property type="entry name" value="Csm2_III-A"/>
    <property type="match status" value="1"/>
</dbReference>
<dbReference type="RefSeq" id="WP_061919096.1">
    <property type="nucleotide sequence ID" value="NZ_DF967971.1"/>
</dbReference>
<proteinExistence type="inferred from homology"/>
<name>A0A0P6X793_9CHLR</name>
<dbReference type="GO" id="GO:0051607">
    <property type="term" value="P:defense response to virus"/>
    <property type="evidence" value="ECO:0007669"/>
    <property type="project" value="UniProtKB-KW"/>
</dbReference>
<dbReference type="OrthoDB" id="1862673at2"/>
<dbReference type="CDD" id="cd09647">
    <property type="entry name" value="Csm2_III-A"/>
    <property type="match status" value="1"/>
</dbReference>
<comment type="function">
    <text evidence="1">This subunit may be involved in monitoring complementarity of crRNA and target RNA.</text>
</comment>
<evidence type="ECO:0000313" key="8">
    <source>
        <dbReference type="Proteomes" id="UP000050514"/>
    </source>
</evidence>
<evidence type="ECO:0000256" key="3">
    <source>
        <dbReference type="ARBA" id="ARBA00016118"/>
    </source>
</evidence>
<dbReference type="GO" id="GO:0003723">
    <property type="term" value="F:RNA binding"/>
    <property type="evidence" value="ECO:0007669"/>
    <property type="project" value="UniProtKB-KW"/>
</dbReference>
<protein>
    <recommendedName>
        <fullName evidence="3">CRISPR system Cms protein Csm2</fullName>
    </recommendedName>
    <alternativeName>
        <fullName evidence="6">CRISPR type III A-associated protein Csm2</fullName>
    </alternativeName>
</protein>
<evidence type="ECO:0000256" key="5">
    <source>
        <dbReference type="ARBA" id="ARBA00023118"/>
    </source>
</evidence>
<dbReference type="AlphaFoldDB" id="A0A0P6X793"/>
<sequence length="143" mass="16245">MSPIPANEVQKIITQDASGELLVQWTNQFGKELKELYLSTSQIRSLFGEVRQIQGEWAVARQKGGAAVAERQKVLRRLILLKPKMEYRARRERGQAVRALVDVLKPALDAVTQAPAEKQDEYFKRFVEFLEAILAYHKAYGGS</sequence>
<evidence type="ECO:0000256" key="4">
    <source>
        <dbReference type="ARBA" id="ARBA00022884"/>
    </source>
</evidence>
<dbReference type="PATRIC" id="fig|360411.5.peg.1878"/>
<keyword evidence="4" id="KW-0694">RNA-binding</keyword>
<accession>A0A0P6X793</accession>
<comment type="caution">
    <text evidence="7">The sequence shown here is derived from an EMBL/GenBank/DDBJ whole genome shotgun (WGS) entry which is preliminary data.</text>
</comment>
<reference evidence="7 8" key="1">
    <citation type="submission" date="2015-07" db="EMBL/GenBank/DDBJ databases">
        <title>Draft genome of Bellilinea caldifistulae DSM 17877.</title>
        <authorList>
            <person name="Hemp J."/>
            <person name="Ward L.M."/>
            <person name="Pace L.A."/>
            <person name="Fischer W.W."/>
        </authorList>
    </citation>
    <scope>NUCLEOTIDE SEQUENCE [LARGE SCALE GENOMIC DNA]</scope>
    <source>
        <strain evidence="7 8">GOMI-1</strain>
    </source>
</reference>
<keyword evidence="5" id="KW-0051">Antiviral defense</keyword>
<gene>
    <name evidence="7" type="ORF">AC812_16630</name>
</gene>
<dbReference type="EMBL" id="LGHJ01000028">
    <property type="protein sequence ID" value="KPL70945.1"/>
    <property type="molecule type" value="Genomic_DNA"/>
</dbReference>
<comment type="similarity">
    <text evidence="2">Belongs to the CRISPR-associated Csm2 family.</text>
</comment>
<dbReference type="InterPro" id="IPR010149">
    <property type="entry name" value="CRISPR-assoc_prot_Csm2_III-A"/>
</dbReference>
<dbReference type="NCBIfam" id="TIGR01870">
    <property type="entry name" value="cas_TM1810_Csm2"/>
    <property type="match status" value="1"/>
</dbReference>
<evidence type="ECO:0000256" key="1">
    <source>
        <dbReference type="ARBA" id="ARBA00003640"/>
    </source>
</evidence>
<evidence type="ECO:0000256" key="6">
    <source>
        <dbReference type="ARBA" id="ARBA00031723"/>
    </source>
</evidence>
<dbReference type="Proteomes" id="UP000050514">
    <property type="component" value="Unassembled WGS sequence"/>
</dbReference>
<keyword evidence="8" id="KW-1185">Reference proteome</keyword>
<evidence type="ECO:0000256" key="2">
    <source>
        <dbReference type="ARBA" id="ARBA00006896"/>
    </source>
</evidence>
<dbReference type="STRING" id="360411.AC812_16630"/>